<dbReference type="GO" id="GO:0016747">
    <property type="term" value="F:acyltransferase activity, transferring groups other than amino-acyl groups"/>
    <property type="evidence" value="ECO:0007669"/>
    <property type="project" value="InterPro"/>
</dbReference>
<dbReference type="KEGG" id="ido:I598_2395"/>
<keyword evidence="1 4" id="KW-0808">Transferase</keyword>
<evidence type="ECO:0000313" key="4">
    <source>
        <dbReference type="EMBL" id="ANC31932.1"/>
    </source>
</evidence>
<dbReference type="AlphaFoldDB" id="A0A161HRJ8"/>
<organism evidence="4 5">
    <name type="scientific">Isoptericola dokdonensis DS-3</name>
    <dbReference type="NCBI Taxonomy" id="1300344"/>
    <lineage>
        <taxon>Bacteria</taxon>
        <taxon>Bacillati</taxon>
        <taxon>Actinomycetota</taxon>
        <taxon>Actinomycetes</taxon>
        <taxon>Micrococcales</taxon>
        <taxon>Promicromonosporaceae</taxon>
        <taxon>Isoptericola</taxon>
    </lineage>
</organism>
<dbReference type="CDD" id="cd04301">
    <property type="entry name" value="NAT_SF"/>
    <property type="match status" value="1"/>
</dbReference>
<keyword evidence="2" id="KW-0012">Acyltransferase</keyword>
<dbReference type="EMBL" id="CP014209">
    <property type="protein sequence ID" value="ANC31932.1"/>
    <property type="molecule type" value="Genomic_DNA"/>
</dbReference>
<evidence type="ECO:0000259" key="3">
    <source>
        <dbReference type="PROSITE" id="PS51186"/>
    </source>
</evidence>
<dbReference type="PATRIC" id="fig|1300344.3.peg.2402"/>
<dbReference type="PROSITE" id="PS51186">
    <property type="entry name" value="GNAT"/>
    <property type="match status" value="1"/>
</dbReference>
<evidence type="ECO:0000313" key="5">
    <source>
        <dbReference type="Proteomes" id="UP000076794"/>
    </source>
</evidence>
<dbReference type="RefSeq" id="WP_068203140.1">
    <property type="nucleotide sequence ID" value="NZ_CP014209.1"/>
</dbReference>
<feature type="domain" description="N-acetyltransferase" evidence="3">
    <location>
        <begin position="2"/>
        <end position="146"/>
    </location>
</feature>
<dbReference type="SUPFAM" id="SSF55729">
    <property type="entry name" value="Acyl-CoA N-acyltransferases (Nat)"/>
    <property type="match status" value="1"/>
</dbReference>
<proteinExistence type="predicted"/>
<accession>A0A161HRJ8</accession>
<dbReference type="PANTHER" id="PTHR43877">
    <property type="entry name" value="AMINOALKYLPHOSPHONATE N-ACETYLTRANSFERASE-RELATED-RELATED"/>
    <property type="match status" value="1"/>
</dbReference>
<dbReference type="InterPro" id="IPR016181">
    <property type="entry name" value="Acyl_CoA_acyltransferase"/>
</dbReference>
<reference evidence="4 5" key="1">
    <citation type="submission" date="2016-01" db="EMBL/GenBank/DDBJ databases">
        <title>Complete genome sequence of a soil Actinobacterium, Isoptericola dokdonensis DS-3.</title>
        <authorList>
            <person name="Kwon S.-K."/>
            <person name="Kim J.F."/>
        </authorList>
    </citation>
    <scope>NUCLEOTIDE SEQUENCE [LARGE SCALE GENOMIC DNA]</scope>
    <source>
        <strain evidence="4 5">DS-3</strain>
    </source>
</reference>
<gene>
    <name evidence="4" type="ORF">I598_2395</name>
</gene>
<dbReference type="InterPro" id="IPR050832">
    <property type="entry name" value="Bact_Acetyltransf"/>
</dbReference>
<dbReference type="Gene3D" id="3.40.630.30">
    <property type="match status" value="1"/>
</dbReference>
<evidence type="ECO:0000256" key="1">
    <source>
        <dbReference type="ARBA" id="ARBA00022679"/>
    </source>
</evidence>
<dbReference type="Pfam" id="PF00583">
    <property type="entry name" value="Acetyltransf_1"/>
    <property type="match status" value="1"/>
</dbReference>
<keyword evidence="5" id="KW-1185">Reference proteome</keyword>
<sequence>MVAVRRARPEDVDRVWPLARDFATSFTPERDVLWSTFRELTARPDTLVVVATPQDDPDTLAGYLLASTHLTFLANGPVCSVEELMVDAERRRAGTGAALMACARDWAAQQGCAYVSLASRRAGDFYRALGFEDSAVFFKQTLTGSG</sequence>
<dbReference type="InterPro" id="IPR000182">
    <property type="entry name" value="GNAT_dom"/>
</dbReference>
<name>A0A161HRJ8_9MICO</name>
<dbReference type="OrthoDB" id="4793359at2"/>
<dbReference type="Proteomes" id="UP000076794">
    <property type="component" value="Chromosome"/>
</dbReference>
<evidence type="ECO:0000256" key="2">
    <source>
        <dbReference type="ARBA" id="ARBA00023315"/>
    </source>
</evidence>
<protein>
    <submittedName>
        <fullName evidence="4">Putative acetyltransferase</fullName>
    </submittedName>
</protein>
<dbReference type="STRING" id="1300344.I598_2395"/>